<evidence type="ECO:0000313" key="2">
    <source>
        <dbReference type="EMBL" id="GMA38371.1"/>
    </source>
</evidence>
<dbReference type="RefSeq" id="WP_284302439.1">
    <property type="nucleotide sequence ID" value="NZ_BSUO01000001.1"/>
</dbReference>
<gene>
    <name evidence="2" type="ORF">GCM10025883_04160</name>
</gene>
<reference evidence="3" key="1">
    <citation type="journal article" date="2019" name="Int. J. Syst. Evol. Microbiol.">
        <title>The Global Catalogue of Microorganisms (GCM) 10K type strain sequencing project: providing services to taxonomists for standard genome sequencing and annotation.</title>
        <authorList>
            <consortium name="The Broad Institute Genomics Platform"/>
            <consortium name="The Broad Institute Genome Sequencing Center for Infectious Disease"/>
            <person name="Wu L."/>
            <person name="Ma J."/>
        </authorList>
    </citation>
    <scope>NUCLEOTIDE SEQUENCE [LARGE SCALE GENOMIC DNA]</scope>
    <source>
        <strain evidence="3">NBRC 113072</strain>
    </source>
</reference>
<feature type="domain" description="Ferric siderophore reductase C-terminal" evidence="1">
    <location>
        <begin position="170"/>
        <end position="190"/>
    </location>
</feature>
<keyword evidence="3" id="KW-1185">Reference proteome</keyword>
<sequence length="194" mass="21787">MGSPLPYSCEQIITEQEAGADPTAWWRESVGKAQERRYRHAAPPQVGAAFVMGWYLQVVATPLAFAAVLRDWLPDASPAALRFDLDDAEFYPVAESLGGEHIRRATHPQLRMAQARKAYEEHAFRFAESYEPGVKMGSKQRYGLVRDTWAAMLNSARTSVLQEPSRLGMRESCCFIFALPGAHTCARCPRNRVR</sequence>
<dbReference type="InterPro" id="IPR024726">
    <property type="entry name" value="FhuF_C"/>
</dbReference>
<organism evidence="2 3">
    <name type="scientific">Mobilicoccus caccae</name>
    <dbReference type="NCBI Taxonomy" id="1859295"/>
    <lineage>
        <taxon>Bacteria</taxon>
        <taxon>Bacillati</taxon>
        <taxon>Actinomycetota</taxon>
        <taxon>Actinomycetes</taxon>
        <taxon>Micrococcales</taxon>
        <taxon>Dermatophilaceae</taxon>
        <taxon>Mobilicoccus</taxon>
    </lineage>
</organism>
<protein>
    <recommendedName>
        <fullName evidence="1">Ferric siderophore reductase C-terminal domain-containing protein</fullName>
    </recommendedName>
</protein>
<name>A0ABQ6IMN6_9MICO</name>
<proteinExistence type="predicted"/>
<dbReference type="Proteomes" id="UP001157126">
    <property type="component" value="Unassembled WGS sequence"/>
</dbReference>
<accession>A0ABQ6IMN6</accession>
<dbReference type="Pfam" id="PF11575">
    <property type="entry name" value="FhuF_C"/>
    <property type="match status" value="1"/>
</dbReference>
<evidence type="ECO:0000259" key="1">
    <source>
        <dbReference type="Pfam" id="PF11575"/>
    </source>
</evidence>
<evidence type="ECO:0000313" key="3">
    <source>
        <dbReference type="Proteomes" id="UP001157126"/>
    </source>
</evidence>
<comment type="caution">
    <text evidence="2">The sequence shown here is derived from an EMBL/GenBank/DDBJ whole genome shotgun (WGS) entry which is preliminary data.</text>
</comment>
<dbReference type="EMBL" id="BSUO01000001">
    <property type="protein sequence ID" value="GMA38371.1"/>
    <property type="molecule type" value="Genomic_DNA"/>
</dbReference>